<proteinExistence type="predicted"/>
<comment type="caution">
    <text evidence="1">The sequence shown here is derived from an EMBL/GenBank/DDBJ whole genome shotgun (WGS) entry which is preliminary data.</text>
</comment>
<organism evidence="1 2">
    <name type="scientific">Aequorivita soesokkakensis</name>
    <dbReference type="NCBI Taxonomy" id="1385699"/>
    <lineage>
        <taxon>Bacteria</taxon>
        <taxon>Pseudomonadati</taxon>
        <taxon>Bacteroidota</taxon>
        <taxon>Flavobacteriia</taxon>
        <taxon>Flavobacteriales</taxon>
        <taxon>Flavobacteriaceae</taxon>
        <taxon>Aequorivita</taxon>
    </lineage>
</organism>
<dbReference type="InterPro" id="IPR008969">
    <property type="entry name" value="CarboxyPept-like_regulatory"/>
</dbReference>
<dbReference type="FunFam" id="2.60.40.1120:FF:000003">
    <property type="entry name" value="Outer membrane protein Omp121"/>
    <property type="match status" value="1"/>
</dbReference>
<dbReference type="Pfam" id="PF13715">
    <property type="entry name" value="CarbopepD_reg_2"/>
    <property type="match status" value="1"/>
</dbReference>
<evidence type="ECO:0000313" key="2">
    <source>
        <dbReference type="Proteomes" id="UP000077552"/>
    </source>
</evidence>
<dbReference type="EMBL" id="LXIE01000001">
    <property type="protein sequence ID" value="OAD92794.1"/>
    <property type="molecule type" value="Genomic_DNA"/>
</dbReference>
<evidence type="ECO:0000313" key="1">
    <source>
        <dbReference type="EMBL" id="OAD92794.1"/>
    </source>
</evidence>
<keyword evidence="2" id="KW-1185">Reference proteome</keyword>
<sequence>MKKSIVISIPEPCHEDWAKMSATEKGKFCSVCTKEVFDLTTKTDEELVKILTKSKNACGRVKKSQLNREVKLERKSGQSLAPLAASMLLPLTLFSNNPKSENNLLSEKPLVSLGIGRFSNSNLRLSVFTQGVVRDDYGNLLKNVEIVSNETKARTWTNKKGEYEIYTLDKEILTFTKENYETQQVRIRTNPIENVFMESKISTRTVITKTHTDSHITSGMIAVDSTVAVEKDLSIQTIKGTVTDDTGLPLPGANVIIKGTSIGTQTDFDGNYQIETKPGDVLVFSYVGFETKEITVSNISNNVDVSLVVGDFFLGEIVSGGLTWEDAENYQPPKDPDWYENAKKAYKNTVEFMKIKRERRKAQRKAKRRNK</sequence>
<evidence type="ECO:0008006" key="3">
    <source>
        <dbReference type="Google" id="ProtNLM"/>
    </source>
</evidence>
<accession>A0A1A9LIR5</accession>
<reference evidence="1 2" key="1">
    <citation type="submission" date="2016-05" db="EMBL/GenBank/DDBJ databases">
        <title>Genome sequencing of Vitellibacter soesokkakensis RSSK-12.</title>
        <authorList>
            <person name="Thevarajoo S."/>
            <person name="Selvaratnam C."/>
            <person name="Goh K.M."/>
            <person name="Chan K.-G."/>
            <person name="Chong C.S."/>
        </authorList>
    </citation>
    <scope>NUCLEOTIDE SEQUENCE [LARGE SCALE GENOMIC DNA]</scope>
    <source>
        <strain evidence="1 2">RSSK-12</strain>
    </source>
</reference>
<gene>
    <name evidence="1" type="ORF">A7A78_02480</name>
</gene>
<dbReference type="Proteomes" id="UP000077552">
    <property type="component" value="Unassembled WGS sequence"/>
</dbReference>
<dbReference type="RefSeq" id="WP_068760837.1">
    <property type="nucleotide sequence ID" value="NZ_LXIE01000001.1"/>
</dbReference>
<dbReference type="AlphaFoldDB" id="A0A1A9LIR5"/>
<protein>
    <recommendedName>
        <fullName evidence="3">TonB-dependent receptor plug domain-containing protein</fullName>
    </recommendedName>
</protein>
<dbReference type="STRING" id="1385699.A7A78_02480"/>
<dbReference type="SUPFAM" id="SSF49464">
    <property type="entry name" value="Carboxypeptidase regulatory domain-like"/>
    <property type="match status" value="2"/>
</dbReference>
<dbReference type="Gene3D" id="2.60.40.1120">
    <property type="entry name" value="Carboxypeptidase-like, regulatory domain"/>
    <property type="match status" value="1"/>
</dbReference>
<name>A0A1A9LIR5_9FLAO</name>